<dbReference type="Pfam" id="PF12388">
    <property type="entry name" value="Peptidase_M57"/>
    <property type="match status" value="1"/>
</dbReference>
<dbReference type="AlphaFoldDB" id="A0A4Q2UKY7"/>
<comment type="caution">
    <text evidence="1">The sequence shown here is derived from an EMBL/GenBank/DDBJ whole genome shotgun (WGS) entry which is preliminary data.</text>
</comment>
<reference evidence="1 2" key="1">
    <citation type="submission" date="2019-01" db="EMBL/GenBank/DDBJ databases">
        <title>Spirosoma flava sp. nov., a propanil-degrading bacterium isolated from herbicide-contaminated soil.</title>
        <authorList>
            <person name="Zhang L."/>
            <person name="Jiang J.-D."/>
        </authorList>
    </citation>
    <scope>NUCLEOTIDE SEQUENCE [LARGE SCALE GENOMIC DNA]</scope>
    <source>
        <strain evidence="1 2">TY50</strain>
    </source>
</reference>
<dbReference type="GO" id="GO:0008237">
    <property type="term" value="F:metallopeptidase activity"/>
    <property type="evidence" value="ECO:0007669"/>
    <property type="project" value="InterPro"/>
</dbReference>
<name>A0A4Q2UKY7_9BACT</name>
<dbReference type="InterPro" id="IPR024079">
    <property type="entry name" value="MetalloPept_cat_dom_sf"/>
</dbReference>
<dbReference type="InterPro" id="IPR024653">
    <property type="entry name" value="Peptidase_M10/M27/M57"/>
</dbReference>
<keyword evidence="2" id="KW-1185">Reference proteome</keyword>
<dbReference type="Proteomes" id="UP000290407">
    <property type="component" value="Unassembled WGS sequence"/>
</dbReference>
<evidence type="ECO:0008006" key="3">
    <source>
        <dbReference type="Google" id="ProtNLM"/>
    </source>
</evidence>
<proteinExistence type="predicted"/>
<sequence>MKNYLKAACMHTSLSLQGWSLTGLVLTGLAVLINGCQPVTDSLRPQATQADKSQAVRAYIRSLGCPDSLIHDAGDHFVADGDMLFAKNMTLPSPANVSDTQEEQAALSGIPMIANGKRQQNIRVQLEQPLSGYDTELAEACRIWNASNSRIRFRVVRPPNDYDIMIRVKADISKVGKEIIAYAEKRVSSRNELPHNTISVNMNNFSRLDLPKRIHTLAHELGHTIGLAHTDWQAVSPRHQELHLVGTPVIDLASIMNGSLSNGWPTKLSPSDKKALGIIYPTHPGKVTAKWSSPTSTTVIINWEGPMHRVKGTNIIIRPIGVDGFQWPVIRHYQPSSALVRVKNALALDIRNVTCRCLVGTLYEISVQTVYMDDVPLPGQQSRSLESATVFLQSH</sequence>
<dbReference type="Gene3D" id="3.40.390.10">
    <property type="entry name" value="Collagenase (Catalytic Domain)"/>
    <property type="match status" value="1"/>
</dbReference>
<evidence type="ECO:0000313" key="2">
    <source>
        <dbReference type="Proteomes" id="UP000290407"/>
    </source>
</evidence>
<dbReference type="RefSeq" id="WP_077922365.1">
    <property type="nucleotide sequence ID" value="NZ_SBLB01000007.1"/>
</dbReference>
<protein>
    <recommendedName>
        <fullName evidence="3">Matrixin family metalloprotease</fullName>
    </recommendedName>
</protein>
<gene>
    <name evidence="1" type="ORF">EQG79_22565</name>
</gene>
<dbReference type="EMBL" id="SBLB01000007">
    <property type="protein sequence ID" value="RYC67499.1"/>
    <property type="molecule type" value="Genomic_DNA"/>
</dbReference>
<evidence type="ECO:0000313" key="1">
    <source>
        <dbReference type="EMBL" id="RYC67499.1"/>
    </source>
</evidence>
<dbReference type="SUPFAM" id="SSF55486">
    <property type="entry name" value="Metalloproteases ('zincins'), catalytic domain"/>
    <property type="match status" value="1"/>
</dbReference>
<organism evidence="1 2">
    <name type="scientific">Spirosoma sordidisoli</name>
    <dbReference type="NCBI Taxonomy" id="2502893"/>
    <lineage>
        <taxon>Bacteria</taxon>
        <taxon>Pseudomonadati</taxon>
        <taxon>Bacteroidota</taxon>
        <taxon>Cytophagia</taxon>
        <taxon>Cytophagales</taxon>
        <taxon>Cytophagaceae</taxon>
        <taxon>Spirosoma</taxon>
    </lineage>
</organism>
<accession>A0A4Q2UKY7</accession>